<dbReference type="EMBL" id="CM009295">
    <property type="protein sequence ID" value="PNT34023.1"/>
    <property type="molecule type" value="Genomic_DNA"/>
</dbReference>
<feature type="transmembrane region" description="Helical" evidence="1">
    <location>
        <begin position="68"/>
        <end position="88"/>
    </location>
</feature>
<protein>
    <submittedName>
        <fullName evidence="2">Uncharacterized protein</fullName>
    </submittedName>
</protein>
<proteinExistence type="predicted"/>
<keyword evidence="1" id="KW-0472">Membrane</keyword>
<keyword evidence="1" id="KW-1133">Transmembrane helix</keyword>
<evidence type="ECO:0000313" key="3">
    <source>
        <dbReference type="Proteomes" id="UP000006729"/>
    </source>
</evidence>
<reference evidence="2 3" key="1">
    <citation type="journal article" date="2006" name="Science">
        <title>The genome of black cottonwood, Populus trichocarpa (Torr. &amp; Gray).</title>
        <authorList>
            <person name="Tuskan G.A."/>
            <person name="Difazio S."/>
            <person name="Jansson S."/>
            <person name="Bohlmann J."/>
            <person name="Grigoriev I."/>
            <person name="Hellsten U."/>
            <person name="Putnam N."/>
            <person name="Ralph S."/>
            <person name="Rombauts S."/>
            <person name="Salamov A."/>
            <person name="Schein J."/>
            <person name="Sterck L."/>
            <person name="Aerts A."/>
            <person name="Bhalerao R.R."/>
            <person name="Bhalerao R.P."/>
            <person name="Blaudez D."/>
            <person name="Boerjan W."/>
            <person name="Brun A."/>
            <person name="Brunner A."/>
            <person name="Busov V."/>
            <person name="Campbell M."/>
            <person name="Carlson J."/>
            <person name="Chalot M."/>
            <person name="Chapman J."/>
            <person name="Chen G.L."/>
            <person name="Cooper D."/>
            <person name="Coutinho P.M."/>
            <person name="Couturier J."/>
            <person name="Covert S."/>
            <person name="Cronk Q."/>
            <person name="Cunningham R."/>
            <person name="Davis J."/>
            <person name="Degroeve S."/>
            <person name="Dejardin A."/>
            <person name="Depamphilis C."/>
            <person name="Detter J."/>
            <person name="Dirks B."/>
            <person name="Dubchak I."/>
            <person name="Duplessis S."/>
            <person name="Ehlting J."/>
            <person name="Ellis B."/>
            <person name="Gendler K."/>
            <person name="Goodstein D."/>
            <person name="Gribskov M."/>
            <person name="Grimwood J."/>
            <person name="Groover A."/>
            <person name="Gunter L."/>
            <person name="Hamberger B."/>
            <person name="Heinze B."/>
            <person name="Helariutta Y."/>
            <person name="Henrissat B."/>
            <person name="Holligan D."/>
            <person name="Holt R."/>
            <person name="Huang W."/>
            <person name="Islam-Faridi N."/>
            <person name="Jones S."/>
            <person name="Jones-Rhoades M."/>
            <person name="Jorgensen R."/>
            <person name="Joshi C."/>
            <person name="Kangasjarvi J."/>
            <person name="Karlsson J."/>
            <person name="Kelleher C."/>
            <person name="Kirkpatrick R."/>
            <person name="Kirst M."/>
            <person name="Kohler A."/>
            <person name="Kalluri U."/>
            <person name="Larimer F."/>
            <person name="Leebens-Mack J."/>
            <person name="Leple J.C."/>
            <person name="Locascio P."/>
            <person name="Lou Y."/>
            <person name="Lucas S."/>
            <person name="Martin F."/>
            <person name="Montanini B."/>
            <person name="Napoli C."/>
            <person name="Nelson D.R."/>
            <person name="Nelson C."/>
            <person name="Nieminen K."/>
            <person name="Nilsson O."/>
            <person name="Pereda V."/>
            <person name="Peter G."/>
            <person name="Philippe R."/>
            <person name="Pilate G."/>
            <person name="Poliakov A."/>
            <person name="Razumovskaya J."/>
            <person name="Richardson P."/>
            <person name="Rinaldi C."/>
            <person name="Ritland K."/>
            <person name="Rouze P."/>
            <person name="Ryaboy D."/>
            <person name="Schmutz J."/>
            <person name="Schrader J."/>
            <person name="Segerman B."/>
            <person name="Shin H."/>
            <person name="Siddiqui A."/>
            <person name="Sterky F."/>
            <person name="Terry A."/>
            <person name="Tsai C.J."/>
            <person name="Uberbacher E."/>
            <person name="Unneberg P."/>
            <person name="Vahala J."/>
            <person name="Wall K."/>
            <person name="Wessler S."/>
            <person name="Yang G."/>
            <person name="Yin T."/>
            <person name="Douglas C."/>
            <person name="Marra M."/>
            <person name="Sandberg G."/>
            <person name="Van de Peer Y."/>
            <person name="Rokhsar D."/>
        </authorList>
    </citation>
    <scope>NUCLEOTIDE SEQUENCE [LARGE SCALE GENOMIC DNA]</scope>
    <source>
        <strain evidence="3">cv. Nisqually</strain>
    </source>
</reference>
<accession>A0A2K2A912</accession>
<dbReference type="InParanoid" id="A0A2K2A912"/>
<sequence>MEKNELDVLIILVQVKILKPFPSPFVFILSCHQLSNGAKLKDFFPLIELVIVKFQSFINIIKSSCFPFFALVNSFLFYLLLSIFVLLLL</sequence>
<gene>
    <name evidence="2" type="ORF">POPTR_006G272300</name>
</gene>
<evidence type="ECO:0000256" key="1">
    <source>
        <dbReference type="SAM" id="Phobius"/>
    </source>
</evidence>
<dbReference type="PROSITE" id="PS51257">
    <property type="entry name" value="PROKAR_LIPOPROTEIN"/>
    <property type="match status" value="1"/>
</dbReference>
<organism evidence="2 3">
    <name type="scientific">Populus trichocarpa</name>
    <name type="common">Western balsam poplar</name>
    <name type="synonym">Populus balsamifera subsp. trichocarpa</name>
    <dbReference type="NCBI Taxonomy" id="3694"/>
    <lineage>
        <taxon>Eukaryota</taxon>
        <taxon>Viridiplantae</taxon>
        <taxon>Streptophyta</taxon>
        <taxon>Embryophyta</taxon>
        <taxon>Tracheophyta</taxon>
        <taxon>Spermatophyta</taxon>
        <taxon>Magnoliopsida</taxon>
        <taxon>eudicotyledons</taxon>
        <taxon>Gunneridae</taxon>
        <taxon>Pentapetalae</taxon>
        <taxon>rosids</taxon>
        <taxon>fabids</taxon>
        <taxon>Malpighiales</taxon>
        <taxon>Salicaceae</taxon>
        <taxon>Saliceae</taxon>
        <taxon>Populus</taxon>
    </lineage>
</organism>
<keyword evidence="3" id="KW-1185">Reference proteome</keyword>
<evidence type="ECO:0000313" key="2">
    <source>
        <dbReference type="EMBL" id="PNT34023.1"/>
    </source>
</evidence>
<dbReference type="Proteomes" id="UP000006729">
    <property type="component" value="Chromosome 6"/>
</dbReference>
<keyword evidence="1" id="KW-0812">Transmembrane</keyword>
<dbReference type="AlphaFoldDB" id="A0A2K2A912"/>
<name>A0A2K2A912_POPTR</name>